<evidence type="ECO:0000256" key="6">
    <source>
        <dbReference type="PROSITE-ProRule" id="PRU00221"/>
    </source>
</evidence>
<evidence type="ECO:0000256" key="5">
    <source>
        <dbReference type="ARBA" id="ARBA00023242"/>
    </source>
</evidence>
<feature type="repeat" description="WD" evidence="6">
    <location>
        <begin position="276"/>
        <end position="312"/>
    </location>
</feature>
<dbReference type="PRINTS" id="PR00320">
    <property type="entry name" value="GPROTEINBRPT"/>
</dbReference>
<dbReference type="EMBL" id="KZ454990">
    <property type="protein sequence ID" value="PKI84055.1"/>
    <property type="molecule type" value="Genomic_DNA"/>
</dbReference>
<dbReference type="InterPro" id="IPR019775">
    <property type="entry name" value="WD40_repeat_CS"/>
</dbReference>
<keyword evidence="2 6" id="KW-0853">WD repeat</keyword>
<dbReference type="InterPro" id="IPR015943">
    <property type="entry name" value="WD40/YVTN_repeat-like_dom_sf"/>
</dbReference>
<organism evidence="8 9">
    <name type="scientific">Malassezia vespertilionis</name>
    <dbReference type="NCBI Taxonomy" id="2020962"/>
    <lineage>
        <taxon>Eukaryota</taxon>
        <taxon>Fungi</taxon>
        <taxon>Dikarya</taxon>
        <taxon>Basidiomycota</taxon>
        <taxon>Ustilaginomycotina</taxon>
        <taxon>Malasseziomycetes</taxon>
        <taxon>Malasseziales</taxon>
        <taxon>Malasseziaceae</taxon>
        <taxon>Malassezia</taxon>
    </lineage>
</organism>
<evidence type="ECO:0000313" key="8">
    <source>
        <dbReference type="EMBL" id="PKI84055.1"/>
    </source>
</evidence>
<accession>A0A2N1JBY8</accession>
<dbReference type="InterPro" id="IPR036322">
    <property type="entry name" value="WD40_repeat_dom_sf"/>
</dbReference>
<dbReference type="PANTHER" id="PTHR22850">
    <property type="entry name" value="WD40 REPEAT FAMILY"/>
    <property type="match status" value="1"/>
</dbReference>
<dbReference type="PROSITE" id="PS50082">
    <property type="entry name" value="WD_REPEATS_2"/>
    <property type="match status" value="4"/>
</dbReference>
<dbReference type="GeneID" id="80901746"/>
<dbReference type="AlphaFoldDB" id="A0A2N1JBY8"/>
<proteinExistence type="predicted"/>
<dbReference type="SMART" id="SM00320">
    <property type="entry name" value="WD40"/>
    <property type="match status" value="6"/>
</dbReference>
<sequence>MASLEIAEDEASANLAMISNEEYKIWKKNSPFLYDMVVTHAMEWPSLTIQWLPDKEVFADKGFVRHRLLLGTHTSGQDNNYVQFATVNLPLTERDGAETKLDMKDYDDEKNEIGSYSSTSPRLQITQRINHEGEVNRARYCPQNCDLIATRAVNGLTYIFDRTKHSNQPDSNGVARPDISLMGQTKEGYGVAWNPIAQGHILSASEDTTVCHWDISAYQNGQKEMEPLKVYHGHTAAVEDVAWHHFHEHLFASAGDDRQMLLWDTRETGDSPKHRVEAHSGEVNTVAFSPASEYIVATGSSDKTVGLWDLRNLSVRLHSLEAHTDEVLQLAWSPHQETVLSSASADRRVNVWDLSKIGEEQTAEDAEDGPAELLFVHGGHTSRPTDMAWSPQDPWKVATAAEDNIVMVWQPAYAIVEPAEADPDAAALE</sequence>
<evidence type="ECO:0000259" key="7">
    <source>
        <dbReference type="Pfam" id="PF12265"/>
    </source>
</evidence>
<reference evidence="8 9" key="1">
    <citation type="submission" date="2017-10" db="EMBL/GenBank/DDBJ databases">
        <title>A novel species of cold-tolerant Malassezia isolated from bats.</title>
        <authorList>
            <person name="Lorch J.M."/>
            <person name="Palmer J.M."/>
            <person name="Vanderwolf K.J."/>
            <person name="Schmidt K.Z."/>
            <person name="Verant M.L."/>
            <person name="Weller T.J."/>
            <person name="Blehert D.S."/>
        </authorList>
    </citation>
    <scope>NUCLEOTIDE SEQUENCE [LARGE SCALE GENOMIC DNA]</scope>
    <source>
        <strain evidence="8 9">NWHC:44797-103</strain>
    </source>
</reference>
<dbReference type="InterPro" id="IPR022052">
    <property type="entry name" value="Histone-bd_RBBP4-like_N"/>
</dbReference>
<evidence type="ECO:0000256" key="2">
    <source>
        <dbReference type="ARBA" id="ARBA00022574"/>
    </source>
</evidence>
<protein>
    <submittedName>
        <fullName evidence="8">Hat2p</fullName>
    </submittedName>
</protein>
<dbReference type="Proteomes" id="UP000232875">
    <property type="component" value="Unassembled WGS sequence"/>
</dbReference>
<dbReference type="InterPro" id="IPR001680">
    <property type="entry name" value="WD40_rpt"/>
</dbReference>
<dbReference type="OrthoDB" id="427795at2759"/>
<evidence type="ECO:0000256" key="4">
    <source>
        <dbReference type="ARBA" id="ARBA00022853"/>
    </source>
</evidence>
<dbReference type="Pfam" id="PF12265">
    <property type="entry name" value="CAF1C_H4-bd"/>
    <property type="match status" value="1"/>
</dbReference>
<keyword evidence="5" id="KW-0539">Nucleus</keyword>
<keyword evidence="9" id="KW-1185">Reference proteome</keyword>
<dbReference type="SUPFAM" id="SSF50978">
    <property type="entry name" value="WD40 repeat-like"/>
    <property type="match status" value="1"/>
</dbReference>
<dbReference type="InterPro" id="IPR050459">
    <property type="entry name" value="WD_repeat_RBAP46/RBAP48/MSI1"/>
</dbReference>
<feature type="repeat" description="WD" evidence="6">
    <location>
        <begin position="231"/>
        <end position="266"/>
    </location>
</feature>
<dbReference type="PROSITE" id="PS00678">
    <property type="entry name" value="WD_REPEATS_1"/>
    <property type="match status" value="2"/>
</dbReference>
<dbReference type="CDD" id="cd00200">
    <property type="entry name" value="WD40"/>
    <property type="match status" value="1"/>
</dbReference>
<dbReference type="STRING" id="2020962.A0A2N1JBY8"/>
<keyword evidence="4" id="KW-0156">Chromatin regulator</keyword>
<dbReference type="GO" id="GO:0005634">
    <property type="term" value="C:nucleus"/>
    <property type="evidence" value="ECO:0007669"/>
    <property type="project" value="UniProtKB-SubCell"/>
</dbReference>
<dbReference type="Gene3D" id="2.130.10.10">
    <property type="entry name" value="YVTN repeat-like/Quinoprotein amine dehydrogenase"/>
    <property type="match status" value="1"/>
</dbReference>
<dbReference type="InterPro" id="IPR020472">
    <property type="entry name" value="WD40_PAC1"/>
</dbReference>
<feature type="domain" description="Histone-binding protein RBBP4-like N-terminal" evidence="7">
    <location>
        <begin position="21"/>
        <end position="90"/>
    </location>
</feature>
<comment type="subcellular location">
    <subcellularLocation>
        <location evidence="1">Nucleus</location>
    </subcellularLocation>
</comment>
<name>A0A2N1JBY8_9BASI</name>
<gene>
    <name evidence="8" type="primary">HAT2</name>
    <name evidence="8" type="ORF">MVES_002113</name>
</gene>
<dbReference type="PROSITE" id="PS50294">
    <property type="entry name" value="WD_REPEATS_REGION"/>
    <property type="match status" value="3"/>
</dbReference>
<dbReference type="Pfam" id="PF00400">
    <property type="entry name" value="WD40"/>
    <property type="match status" value="4"/>
</dbReference>
<dbReference type="GO" id="GO:0006325">
    <property type="term" value="P:chromatin organization"/>
    <property type="evidence" value="ECO:0007669"/>
    <property type="project" value="UniProtKB-KW"/>
</dbReference>
<evidence type="ECO:0000256" key="3">
    <source>
        <dbReference type="ARBA" id="ARBA00022737"/>
    </source>
</evidence>
<evidence type="ECO:0000313" key="9">
    <source>
        <dbReference type="Proteomes" id="UP000232875"/>
    </source>
</evidence>
<keyword evidence="3" id="KW-0677">Repeat</keyword>
<evidence type="ECO:0000256" key="1">
    <source>
        <dbReference type="ARBA" id="ARBA00004123"/>
    </source>
</evidence>
<feature type="repeat" description="WD" evidence="6">
    <location>
        <begin position="320"/>
        <end position="362"/>
    </location>
</feature>
<dbReference type="RefSeq" id="XP_056063045.1">
    <property type="nucleotide sequence ID" value="XM_056207070.1"/>
</dbReference>
<feature type="repeat" description="WD" evidence="6">
    <location>
        <begin position="377"/>
        <end position="410"/>
    </location>
</feature>